<evidence type="ECO:0000313" key="3">
    <source>
        <dbReference type="Proteomes" id="UP000078486"/>
    </source>
</evidence>
<name>A0A178IF28_9BACT</name>
<gene>
    <name evidence="2" type="ORF">AW736_16290</name>
</gene>
<sequence length="206" mass="22607">MKRFPLPYLIASLALLLGVISGLGLFWLEAAPLAVEAAATRSPAQTAGQRPEKPWDFWTVEIDSLAAELKDARALLAKREEALLFREKRLAAEERELGTLRTELESMRAEIDRRLVEVQAGEVKNLRSLAQTYSNLTPKAAVTLMLELDDVMIVKLLSFMKSDVTGPIFEELAVAAAKDPALAKRIATIAERLRLLSPAKAPATSS</sequence>
<feature type="coiled-coil region" evidence="1">
    <location>
        <begin position="62"/>
        <end position="110"/>
    </location>
</feature>
<keyword evidence="3" id="KW-1185">Reference proteome</keyword>
<evidence type="ECO:0008006" key="4">
    <source>
        <dbReference type="Google" id="ProtNLM"/>
    </source>
</evidence>
<reference evidence="2 3" key="1">
    <citation type="submission" date="2016-01" db="EMBL/GenBank/DDBJ databases">
        <title>High potential of lignocellulose degradation of a new Verrucomicrobia species.</title>
        <authorList>
            <person name="Wang Y."/>
            <person name="Shi Y."/>
            <person name="Qiu Z."/>
            <person name="Liu S."/>
            <person name="Yang H."/>
        </authorList>
    </citation>
    <scope>NUCLEOTIDE SEQUENCE [LARGE SCALE GENOMIC DNA]</scope>
    <source>
        <strain evidence="2 3">TSB47</strain>
    </source>
</reference>
<proteinExistence type="predicted"/>
<comment type="caution">
    <text evidence="2">The sequence shown here is derived from an EMBL/GenBank/DDBJ whole genome shotgun (WGS) entry which is preliminary data.</text>
</comment>
<dbReference type="Proteomes" id="UP000078486">
    <property type="component" value="Unassembled WGS sequence"/>
</dbReference>
<dbReference type="EMBL" id="LRRQ01000126">
    <property type="protein sequence ID" value="OAM88623.1"/>
    <property type="molecule type" value="Genomic_DNA"/>
</dbReference>
<dbReference type="OrthoDB" id="193297at2"/>
<accession>A0A178IF28</accession>
<dbReference type="AlphaFoldDB" id="A0A178IF28"/>
<dbReference type="STRING" id="1184151.AW736_16290"/>
<keyword evidence="1" id="KW-0175">Coiled coil</keyword>
<dbReference type="RefSeq" id="WP_068771357.1">
    <property type="nucleotide sequence ID" value="NZ_CP109796.1"/>
</dbReference>
<evidence type="ECO:0000313" key="2">
    <source>
        <dbReference type="EMBL" id="OAM88623.1"/>
    </source>
</evidence>
<organism evidence="2 3">
    <name type="scientific">Termitidicoccus mucosus</name>
    <dbReference type="NCBI Taxonomy" id="1184151"/>
    <lineage>
        <taxon>Bacteria</taxon>
        <taxon>Pseudomonadati</taxon>
        <taxon>Verrucomicrobiota</taxon>
        <taxon>Opitutia</taxon>
        <taxon>Opitutales</taxon>
        <taxon>Opitutaceae</taxon>
        <taxon>Termitidicoccus</taxon>
    </lineage>
</organism>
<evidence type="ECO:0000256" key="1">
    <source>
        <dbReference type="SAM" id="Coils"/>
    </source>
</evidence>
<protein>
    <recommendedName>
        <fullName evidence="4">Magnesium transporter MgtE intracellular domain-containing protein</fullName>
    </recommendedName>
</protein>